<accession>A0A3P7JGX9</accession>
<sequence>MRWTVRGAGSQCLDLPATALSEARRPVQRTEDILTNNKTAIGSSSWLIEKHLEPSEQRHNQLLIITF</sequence>
<dbReference type="Proteomes" id="UP000270094">
    <property type="component" value="Unassembled WGS sequence"/>
</dbReference>
<protein>
    <submittedName>
        <fullName evidence="1">Uncharacterized protein</fullName>
    </submittedName>
</protein>
<dbReference type="EMBL" id="UYYB01095231">
    <property type="protein sequence ID" value="VDM75357.1"/>
    <property type="molecule type" value="Genomic_DNA"/>
</dbReference>
<evidence type="ECO:0000313" key="1">
    <source>
        <dbReference type="EMBL" id="VDM75357.1"/>
    </source>
</evidence>
<dbReference type="AlphaFoldDB" id="A0A3P7JGX9"/>
<proteinExistence type="predicted"/>
<evidence type="ECO:0000313" key="2">
    <source>
        <dbReference type="Proteomes" id="UP000270094"/>
    </source>
</evidence>
<organism evidence="1 2">
    <name type="scientific">Strongylus vulgaris</name>
    <name type="common">Blood worm</name>
    <dbReference type="NCBI Taxonomy" id="40348"/>
    <lineage>
        <taxon>Eukaryota</taxon>
        <taxon>Metazoa</taxon>
        <taxon>Ecdysozoa</taxon>
        <taxon>Nematoda</taxon>
        <taxon>Chromadorea</taxon>
        <taxon>Rhabditida</taxon>
        <taxon>Rhabditina</taxon>
        <taxon>Rhabditomorpha</taxon>
        <taxon>Strongyloidea</taxon>
        <taxon>Strongylidae</taxon>
        <taxon>Strongylus</taxon>
    </lineage>
</organism>
<reference evidence="1 2" key="1">
    <citation type="submission" date="2018-11" db="EMBL/GenBank/DDBJ databases">
        <authorList>
            <consortium name="Pathogen Informatics"/>
        </authorList>
    </citation>
    <scope>NUCLEOTIDE SEQUENCE [LARGE SCALE GENOMIC DNA]</scope>
</reference>
<name>A0A3P7JGX9_STRVU</name>
<keyword evidence="2" id="KW-1185">Reference proteome</keyword>
<gene>
    <name evidence="1" type="ORF">SVUK_LOCUS10355</name>
</gene>